<organism evidence="2">
    <name type="scientific">Siphoviridae sp. ctGdK3</name>
    <dbReference type="NCBI Taxonomy" id="2826222"/>
    <lineage>
        <taxon>Viruses</taxon>
        <taxon>Duplodnaviria</taxon>
        <taxon>Heunggongvirae</taxon>
        <taxon>Uroviricota</taxon>
        <taxon>Caudoviricetes</taxon>
    </lineage>
</organism>
<proteinExistence type="predicted"/>
<protein>
    <submittedName>
        <fullName evidence="2">Helix-turn-helix domain protein</fullName>
    </submittedName>
</protein>
<name>A0A8S5MUQ0_9CAUD</name>
<dbReference type="EMBL" id="BK014990">
    <property type="protein sequence ID" value="DAD85864.1"/>
    <property type="molecule type" value="Genomic_DNA"/>
</dbReference>
<evidence type="ECO:0000313" key="2">
    <source>
        <dbReference type="EMBL" id="DAD85864.1"/>
    </source>
</evidence>
<feature type="domain" description="HTH cro/C1-type" evidence="1">
    <location>
        <begin position="5"/>
        <end position="60"/>
    </location>
</feature>
<dbReference type="Pfam" id="PF01381">
    <property type="entry name" value="HTH_3"/>
    <property type="match status" value="1"/>
</dbReference>
<dbReference type="InterPro" id="IPR010982">
    <property type="entry name" value="Lambda_DNA-bd_dom_sf"/>
</dbReference>
<dbReference type="CDD" id="cd00093">
    <property type="entry name" value="HTH_XRE"/>
    <property type="match status" value="1"/>
</dbReference>
<evidence type="ECO:0000259" key="1">
    <source>
        <dbReference type="PROSITE" id="PS50943"/>
    </source>
</evidence>
<dbReference type="PROSITE" id="PS50943">
    <property type="entry name" value="HTH_CROC1"/>
    <property type="match status" value="1"/>
</dbReference>
<dbReference type="GO" id="GO:0003677">
    <property type="term" value="F:DNA binding"/>
    <property type="evidence" value="ECO:0007669"/>
    <property type="project" value="InterPro"/>
</dbReference>
<dbReference type="InterPro" id="IPR001387">
    <property type="entry name" value="Cro/C1-type_HTH"/>
</dbReference>
<reference evidence="2" key="1">
    <citation type="journal article" date="2021" name="Proc. Natl. Acad. Sci. U.S.A.">
        <title>A Catalog of Tens of Thousands of Viruses from Human Metagenomes Reveals Hidden Associations with Chronic Diseases.</title>
        <authorList>
            <person name="Tisza M.J."/>
            <person name="Buck C.B."/>
        </authorList>
    </citation>
    <scope>NUCLEOTIDE SEQUENCE</scope>
    <source>
        <strain evidence="2">CtGdK3</strain>
    </source>
</reference>
<dbReference type="SUPFAM" id="SSF47413">
    <property type="entry name" value="lambda repressor-like DNA-binding domains"/>
    <property type="match status" value="1"/>
</dbReference>
<dbReference type="Gene3D" id="1.10.260.40">
    <property type="entry name" value="lambda repressor-like DNA-binding domains"/>
    <property type="match status" value="1"/>
</dbReference>
<accession>A0A8S5MUQ0</accession>
<dbReference type="SMART" id="SM00530">
    <property type="entry name" value="HTH_XRE"/>
    <property type="match status" value="1"/>
</dbReference>
<sequence length="71" mass="8440">MKLMLRQERIKRGWTQDYVAQKCGVSYQTVCDWENSRRKPSFDVLVKLLDLFEINDPRTIFAEAKEEGDRS</sequence>